<evidence type="ECO:0008006" key="3">
    <source>
        <dbReference type="Google" id="ProtNLM"/>
    </source>
</evidence>
<gene>
    <name evidence="1" type="ORF">HSBAA_00360</name>
</gene>
<organism evidence="1 2">
    <name type="scientific">Vreelandella sulfidaeris</name>
    <dbReference type="NCBI Taxonomy" id="115553"/>
    <lineage>
        <taxon>Bacteria</taxon>
        <taxon>Pseudomonadati</taxon>
        <taxon>Pseudomonadota</taxon>
        <taxon>Gammaproteobacteria</taxon>
        <taxon>Oceanospirillales</taxon>
        <taxon>Halomonadaceae</taxon>
        <taxon>Vreelandella</taxon>
    </lineage>
</organism>
<evidence type="ECO:0000313" key="2">
    <source>
        <dbReference type="Proteomes" id="UP000320231"/>
    </source>
</evidence>
<proteinExistence type="predicted"/>
<dbReference type="InterPro" id="IPR019647">
    <property type="entry name" value="PhoP_reg_network_YrbL"/>
</dbReference>
<reference evidence="1 2" key="1">
    <citation type="journal article" date="2019" name="Microbiol. Resour. Announc.">
        <title>Complete Genome Sequence of Halomonas sulfidaeris Strain Esulfide1 Isolated from a Metal Sulfide Rock at a Depth of 2,200 Meters, Obtained Using Nanopore Sequencing.</title>
        <authorList>
            <person name="Saito M."/>
            <person name="Nishigata A."/>
            <person name="Galipon J."/>
            <person name="Arakawa K."/>
        </authorList>
    </citation>
    <scope>NUCLEOTIDE SEQUENCE [LARGE SCALE GENOMIC DNA]</scope>
    <source>
        <strain evidence="1 2">ATCC BAA-803</strain>
    </source>
</reference>
<dbReference type="AlphaFoldDB" id="A0A455TZ21"/>
<sequence>MSVVSEWHIIGRGDERTCYQHPDDHARCVKLSLLTKAKQTRRELRYFRRLQRQGVPFTLIPEFFGVVKDTEVIGIEQQLVLDDQGNLPPNVAEYLSAPLTRHQADRFWAGLCALKTYLLTYTVVPCDLVMSNLLVIERTNATTVMLIDGLGSSEFIPLSEYIPWLGRRKIRRKWAKFMAKTVIPRFAATQSHQPLYPV</sequence>
<accession>A0A455TZ21</accession>
<dbReference type="KEGG" id="hsr:HSBAA_00360"/>
<dbReference type="EMBL" id="AP019514">
    <property type="protein sequence ID" value="BBI58730.1"/>
    <property type="molecule type" value="Genomic_DNA"/>
</dbReference>
<dbReference type="Proteomes" id="UP000320231">
    <property type="component" value="Chromosome"/>
</dbReference>
<dbReference type="Pfam" id="PF10707">
    <property type="entry name" value="YrbL-PhoP_reg"/>
    <property type="match status" value="1"/>
</dbReference>
<evidence type="ECO:0000313" key="1">
    <source>
        <dbReference type="EMBL" id="BBI58730.1"/>
    </source>
</evidence>
<protein>
    <recommendedName>
        <fullName evidence="3">Protein kinase domain-containing protein</fullName>
    </recommendedName>
</protein>
<name>A0A455TZ21_9GAMM</name>